<feature type="compositionally biased region" description="Basic and acidic residues" evidence="1">
    <location>
        <begin position="83"/>
        <end position="111"/>
    </location>
</feature>
<accession>D2ZMR3</accession>
<dbReference type="Proteomes" id="UP000004028">
    <property type="component" value="Unassembled WGS sequence"/>
</dbReference>
<evidence type="ECO:0000313" key="2">
    <source>
        <dbReference type="EMBL" id="EFC94141.1"/>
    </source>
</evidence>
<gene>
    <name evidence="2" type="ORF">METSMIF1_02113</name>
</gene>
<dbReference type="HOGENOM" id="CLU_2152651_0_0_2"/>
<sequence>MNNEKISSFEIKKHNKFSWSYVYIADGKKYDIHGTSTDNLRKKVLARDLPWDDENYPEDKLTKTQYDSMKATIENSYTPYNEATKDYEDSQTRREWNPSSKKWDRYRDKSY</sequence>
<organism evidence="2 3">
    <name type="scientific">Methanobrevibacter smithii DSM 2374</name>
    <dbReference type="NCBI Taxonomy" id="521002"/>
    <lineage>
        <taxon>Archaea</taxon>
        <taxon>Methanobacteriati</taxon>
        <taxon>Methanobacteriota</taxon>
        <taxon>Methanomada group</taxon>
        <taxon>Methanobacteria</taxon>
        <taxon>Methanobacteriales</taxon>
        <taxon>Methanobacteriaceae</taxon>
        <taxon>Methanobrevibacter</taxon>
    </lineage>
</organism>
<dbReference type="RefSeq" id="WP_004032213.1">
    <property type="nucleotide sequence ID" value="NZ_GG704759.1"/>
</dbReference>
<evidence type="ECO:0000256" key="1">
    <source>
        <dbReference type="SAM" id="MobiDB-lite"/>
    </source>
</evidence>
<protein>
    <submittedName>
        <fullName evidence="2">Uncharacterized protein</fullName>
    </submittedName>
</protein>
<feature type="region of interest" description="Disordered" evidence="1">
    <location>
        <begin position="82"/>
        <end position="111"/>
    </location>
</feature>
<proteinExistence type="predicted"/>
<dbReference type="AlphaFoldDB" id="D2ZMR3"/>
<evidence type="ECO:0000313" key="3">
    <source>
        <dbReference type="Proteomes" id="UP000004028"/>
    </source>
</evidence>
<dbReference type="EMBL" id="ABYV02000002">
    <property type="protein sequence ID" value="EFC94141.1"/>
    <property type="molecule type" value="Genomic_DNA"/>
</dbReference>
<reference evidence="2 3" key="1">
    <citation type="submission" date="2010-01" db="EMBL/GenBank/DDBJ databases">
        <authorList>
            <person name="Weinstock G."/>
            <person name="Sodergren E."/>
            <person name="Clifton S."/>
            <person name="Fulton L."/>
            <person name="Fulton B."/>
            <person name="Courtney L."/>
            <person name="Fronick C."/>
            <person name="Harrison M."/>
            <person name="Strong C."/>
            <person name="Farmer C."/>
            <person name="Delahaunty K."/>
            <person name="Markovic C."/>
            <person name="Hall O."/>
            <person name="Minx P."/>
            <person name="Tomlinson C."/>
            <person name="Mitreva M."/>
            <person name="Nelson J."/>
            <person name="Hou S."/>
            <person name="Wollam A."/>
            <person name="Pepin K.H."/>
            <person name="Johnson M."/>
            <person name="Bhonagiri V."/>
            <person name="Nash W.E."/>
            <person name="Warren W."/>
            <person name="Chinwalla A."/>
            <person name="Mardis E.R."/>
            <person name="Wilson R.K."/>
        </authorList>
    </citation>
    <scope>NUCLEOTIDE SEQUENCE [LARGE SCALE GENOMIC DNA]</scope>
    <source>
        <strain evidence="2 3">DSM 2374</strain>
    </source>
</reference>
<name>D2ZMR3_METSM</name>
<comment type="caution">
    <text evidence="2">The sequence shown here is derived from an EMBL/GenBank/DDBJ whole genome shotgun (WGS) entry which is preliminary data.</text>
</comment>
<dbReference type="PATRIC" id="fig|521002.11.peg.105"/>